<name>A0ACC2SVJ2_9FUNG</name>
<evidence type="ECO:0000313" key="2">
    <source>
        <dbReference type="Proteomes" id="UP001165960"/>
    </source>
</evidence>
<keyword evidence="2" id="KW-1185">Reference proteome</keyword>
<evidence type="ECO:0000313" key="1">
    <source>
        <dbReference type="EMBL" id="KAJ9066298.1"/>
    </source>
</evidence>
<dbReference type="Proteomes" id="UP001165960">
    <property type="component" value="Unassembled WGS sequence"/>
</dbReference>
<protein>
    <submittedName>
        <fullName evidence="1">Uncharacterized protein</fullName>
    </submittedName>
</protein>
<gene>
    <name evidence="1" type="ORF">DSO57_1010936</name>
</gene>
<comment type="caution">
    <text evidence="1">The sequence shown here is derived from an EMBL/GenBank/DDBJ whole genome shotgun (WGS) entry which is preliminary data.</text>
</comment>
<sequence>MLALKALSLSYSQSDVSILRGASPPRLCTASTPASSVRLYLNCQLALSLPSHPTLYPLQKANIWLLPPVYPIRRRSEPTLRSVVVAPMECKLSATFPARPIRRGSEPTIHSNAVPSMECKPLATSPIHPIHRGPKPTIHSNAVPHKGFKPSVTSPTHPIRRKVRRRSISPKAKIERTLAHQDTVTFVSLLNLALRSYIKELSRLSLEELYEEYQISFYMNPPPNCRTSPRPFLLTMGTNNNLADYRAIMMAQMTSHALGLCHISPRDACMFRQPEHSEGFSAKISLDLVVKKLEFLQSRSLADSGKFRL</sequence>
<accession>A0ACC2SVJ2</accession>
<proteinExistence type="predicted"/>
<reference evidence="1" key="1">
    <citation type="submission" date="2022-04" db="EMBL/GenBank/DDBJ databases">
        <title>Genome of the entomopathogenic fungus Entomophthora muscae.</title>
        <authorList>
            <person name="Elya C."/>
            <person name="Lovett B.R."/>
            <person name="Lee E."/>
            <person name="Macias A.M."/>
            <person name="Hajek A.E."/>
            <person name="De Bivort B.L."/>
            <person name="Kasson M.T."/>
            <person name="De Fine Licht H.H."/>
            <person name="Stajich J.E."/>
        </authorList>
    </citation>
    <scope>NUCLEOTIDE SEQUENCE</scope>
    <source>
        <strain evidence="1">Berkeley</strain>
    </source>
</reference>
<organism evidence="1 2">
    <name type="scientific">Entomophthora muscae</name>
    <dbReference type="NCBI Taxonomy" id="34485"/>
    <lineage>
        <taxon>Eukaryota</taxon>
        <taxon>Fungi</taxon>
        <taxon>Fungi incertae sedis</taxon>
        <taxon>Zoopagomycota</taxon>
        <taxon>Entomophthoromycotina</taxon>
        <taxon>Entomophthoromycetes</taxon>
        <taxon>Entomophthorales</taxon>
        <taxon>Entomophthoraceae</taxon>
        <taxon>Entomophthora</taxon>
    </lineage>
</organism>
<dbReference type="EMBL" id="QTSX02004297">
    <property type="protein sequence ID" value="KAJ9066298.1"/>
    <property type="molecule type" value="Genomic_DNA"/>
</dbReference>